<evidence type="ECO:0000313" key="2">
    <source>
        <dbReference type="Proteomes" id="UP000234748"/>
    </source>
</evidence>
<sequence length="72" mass="8382">MFLGFMLMFSMFMIISLLSMLMFVALCFSSRLYVLLVRNMLITERESFVSIAALQSICRRSGRARLFPRETS</sequence>
<accession>A0A2N5MB70</accession>
<name>A0A2N5MB70_9BACI</name>
<reference evidence="1 2" key="1">
    <citation type="submission" date="2017-11" db="EMBL/GenBank/DDBJ databases">
        <title>Comparitive Functional Genomics of Dry Heat Resistant strains isolated from the Viking Spacecraft.</title>
        <authorList>
            <person name="Seuylemezian A."/>
            <person name="Cooper K."/>
            <person name="Vaishampayan P."/>
        </authorList>
    </citation>
    <scope>NUCLEOTIDE SEQUENCE [LARGE SCALE GENOMIC DNA]</scope>
    <source>
        <strain evidence="1 2">V1-29</strain>
    </source>
</reference>
<dbReference type="Proteomes" id="UP000234748">
    <property type="component" value="Unassembled WGS sequence"/>
</dbReference>
<gene>
    <name evidence="1" type="ORF">CUU66_01705</name>
</gene>
<protein>
    <submittedName>
        <fullName evidence="1">Uncharacterized protein</fullName>
    </submittedName>
</protein>
<evidence type="ECO:0000313" key="1">
    <source>
        <dbReference type="EMBL" id="PLT31596.1"/>
    </source>
</evidence>
<proteinExistence type="predicted"/>
<dbReference type="AlphaFoldDB" id="A0A2N5MB70"/>
<comment type="caution">
    <text evidence="1">The sequence shown here is derived from an EMBL/GenBank/DDBJ whole genome shotgun (WGS) entry which is preliminary data.</text>
</comment>
<keyword evidence="2" id="KW-1185">Reference proteome</keyword>
<organism evidence="1 2">
    <name type="scientific">Peribacillus deserti</name>
    <dbReference type="NCBI Taxonomy" id="673318"/>
    <lineage>
        <taxon>Bacteria</taxon>
        <taxon>Bacillati</taxon>
        <taxon>Bacillota</taxon>
        <taxon>Bacilli</taxon>
        <taxon>Bacillales</taxon>
        <taxon>Bacillaceae</taxon>
        <taxon>Peribacillus</taxon>
    </lineage>
</organism>
<dbReference type="EMBL" id="PGUY01000003">
    <property type="protein sequence ID" value="PLT31596.1"/>
    <property type="molecule type" value="Genomic_DNA"/>
</dbReference>